<dbReference type="Pfam" id="PF00213">
    <property type="entry name" value="OSCP"/>
    <property type="match status" value="1"/>
</dbReference>
<dbReference type="Proteomes" id="UP000515151">
    <property type="component" value="Chromosome 4"/>
</dbReference>
<evidence type="ECO:0000256" key="5">
    <source>
        <dbReference type="ARBA" id="ARBA00022781"/>
    </source>
</evidence>
<gene>
    <name evidence="12" type="primary">LOC116202388</name>
    <name evidence="9" type="ORF">CDL15_Pgr012877</name>
</gene>
<evidence type="ECO:0000256" key="1">
    <source>
        <dbReference type="ARBA" id="ARBA00004370"/>
    </source>
</evidence>
<dbReference type="InterPro" id="IPR020781">
    <property type="entry name" value="ATPase_OSCP/d_CS"/>
</dbReference>
<reference evidence="10" key="1">
    <citation type="journal article" date="2017" name="Plant J.">
        <title>The pomegranate (Punica granatum L.) genome and the genomics of punicalagin biosynthesis.</title>
        <authorList>
            <person name="Qin G."/>
            <person name="Xu C."/>
            <person name="Ming R."/>
            <person name="Tang H."/>
            <person name="Guyot R."/>
            <person name="Kramer E.M."/>
            <person name="Hu Y."/>
            <person name="Yi X."/>
            <person name="Qi Y."/>
            <person name="Xu X."/>
            <person name="Gao Z."/>
            <person name="Pan H."/>
            <person name="Jian J."/>
            <person name="Tian Y."/>
            <person name="Yue Z."/>
            <person name="Xu Y."/>
        </authorList>
    </citation>
    <scope>NUCLEOTIDE SEQUENCE [LARGE SCALE GENOMIC DNA]</scope>
    <source>
        <strain evidence="10">cv. Dabenzi</strain>
    </source>
</reference>
<keyword evidence="5" id="KW-0375">Hydrogen ion transport</keyword>
<evidence type="ECO:0000256" key="3">
    <source>
        <dbReference type="ARBA" id="ARBA00011648"/>
    </source>
</evidence>
<proteinExistence type="inferred from homology"/>
<comment type="subcellular location">
    <subcellularLocation>
        <location evidence="1">Membrane</location>
    </subcellularLocation>
</comment>
<dbReference type="PRINTS" id="PR00125">
    <property type="entry name" value="ATPASEDELTA"/>
</dbReference>
<evidence type="ECO:0000313" key="12">
    <source>
        <dbReference type="RefSeq" id="XP_031389791.1"/>
    </source>
</evidence>
<name>A0A218XF88_PUNGR</name>
<evidence type="ECO:0000256" key="8">
    <source>
        <dbReference type="ARBA" id="ARBA00023310"/>
    </source>
</evidence>
<reference evidence="9" key="2">
    <citation type="submission" date="2017-06" db="EMBL/GenBank/DDBJ databases">
        <title>The pomegranate genome and the genomics of punicalagin biosynthesis.</title>
        <authorList>
            <person name="Xu C."/>
        </authorList>
    </citation>
    <scope>NUCLEOTIDE SEQUENCE [LARGE SCALE GENOMIC DNA]</scope>
    <source>
        <tissue evidence="9">Fresh leaf</tissue>
    </source>
</reference>
<reference evidence="12" key="4">
    <citation type="submission" date="2025-04" db="UniProtKB">
        <authorList>
            <consortium name="RefSeq"/>
        </authorList>
    </citation>
    <scope>IDENTIFICATION</scope>
    <source>
        <tissue evidence="12">Leaf</tissue>
    </source>
</reference>
<keyword evidence="6" id="KW-0406">Ion transport</keyword>
<comment type="similarity">
    <text evidence="2">Belongs to the ATPase delta chain family.</text>
</comment>
<dbReference type="Proteomes" id="UP000197138">
    <property type="component" value="Unassembled WGS sequence"/>
</dbReference>
<evidence type="ECO:0000313" key="11">
    <source>
        <dbReference type="Proteomes" id="UP000515151"/>
    </source>
</evidence>
<dbReference type="EMBL" id="MTKT01001932">
    <property type="protein sequence ID" value="OWM83396.1"/>
    <property type="molecule type" value="Genomic_DNA"/>
</dbReference>
<dbReference type="SUPFAM" id="SSF47928">
    <property type="entry name" value="N-terminal domain of the delta subunit of the F1F0-ATP synthase"/>
    <property type="match status" value="1"/>
</dbReference>
<dbReference type="InterPro" id="IPR026015">
    <property type="entry name" value="ATP_synth_OSCP/delta_N_sf"/>
</dbReference>
<evidence type="ECO:0000256" key="7">
    <source>
        <dbReference type="ARBA" id="ARBA00023136"/>
    </source>
</evidence>
<dbReference type="InterPro" id="IPR000711">
    <property type="entry name" value="ATPase_OSCP/dsu"/>
</dbReference>
<organism evidence="9 10">
    <name type="scientific">Punica granatum</name>
    <name type="common">Pomegranate</name>
    <dbReference type="NCBI Taxonomy" id="22663"/>
    <lineage>
        <taxon>Eukaryota</taxon>
        <taxon>Viridiplantae</taxon>
        <taxon>Streptophyta</taxon>
        <taxon>Embryophyta</taxon>
        <taxon>Tracheophyta</taxon>
        <taxon>Spermatophyta</taxon>
        <taxon>Magnoliopsida</taxon>
        <taxon>eudicotyledons</taxon>
        <taxon>Gunneridae</taxon>
        <taxon>Pentapetalae</taxon>
        <taxon>rosids</taxon>
        <taxon>malvids</taxon>
        <taxon>Myrtales</taxon>
        <taxon>Lythraceae</taxon>
        <taxon>Punica</taxon>
    </lineage>
</organism>
<comment type="subunit">
    <text evidence="3">F-type ATPases have 2 components, CF(1) - the catalytic core - and CF(0) - the membrane proton channel. CF(1) has five subunits: alpha(3), beta(3), gamma(1), delta(1), epsilon(1). CF(0) has three main subunits: a, b and c.</text>
</comment>
<keyword evidence="7" id="KW-0472">Membrane</keyword>
<reference evidence="11" key="3">
    <citation type="journal article" date="2020" name="Plant Biotechnol. J.">
        <title>The pomegranate (Punica granatum L.) draft genome dissects genetic divergence between soft- and hard-seeded cultivars.</title>
        <authorList>
            <person name="Luo X."/>
            <person name="Li H."/>
            <person name="Wu Z."/>
            <person name="Yao W."/>
            <person name="Zhao P."/>
            <person name="Cao D."/>
            <person name="Yu H."/>
            <person name="Li K."/>
            <person name="Poudel K."/>
            <person name="Zhao D."/>
            <person name="Zhang F."/>
            <person name="Xia X."/>
            <person name="Chen L."/>
            <person name="Wang Q."/>
            <person name="Jing D."/>
            <person name="Cao S."/>
        </authorList>
    </citation>
    <scope>NUCLEOTIDE SEQUENCE [LARGE SCALE GENOMIC DNA]</scope>
</reference>
<keyword evidence="11" id="KW-1185">Reference proteome</keyword>
<evidence type="ECO:0000256" key="2">
    <source>
        <dbReference type="ARBA" id="ARBA00007046"/>
    </source>
</evidence>
<evidence type="ECO:0000256" key="4">
    <source>
        <dbReference type="ARBA" id="ARBA00022448"/>
    </source>
</evidence>
<dbReference type="PROSITE" id="PS00389">
    <property type="entry name" value="ATPASE_DELTA"/>
    <property type="match status" value="1"/>
</dbReference>
<dbReference type="OrthoDB" id="1262810at2759"/>
<evidence type="ECO:0000313" key="10">
    <source>
        <dbReference type="Proteomes" id="UP000197138"/>
    </source>
</evidence>
<keyword evidence="8" id="KW-0066">ATP synthesis</keyword>
<dbReference type="Gene3D" id="1.10.520.20">
    <property type="entry name" value="N-terminal domain of the delta subunit of the F1F0-ATP synthase"/>
    <property type="match status" value="1"/>
</dbReference>
<dbReference type="GO" id="GO:0016020">
    <property type="term" value="C:membrane"/>
    <property type="evidence" value="ECO:0007669"/>
    <property type="project" value="UniProtKB-SubCell"/>
</dbReference>
<dbReference type="NCBIfam" id="TIGR01145">
    <property type="entry name" value="ATP_synt_delta"/>
    <property type="match status" value="1"/>
</dbReference>
<dbReference type="GO" id="GO:0046933">
    <property type="term" value="F:proton-transporting ATP synthase activity, rotational mechanism"/>
    <property type="evidence" value="ECO:0007669"/>
    <property type="project" value="InterPro"/>
</dbReference>
<keyword evidence="4" id="KW-0813">Transport</keyword>
<dbReference type="AlphaFoldDB" id="A0A218XF88"/>
<protein>
    <submittedName>
        <fullName evidence="12">ATP synthase subunit O, mitochondrial-like</fullName>
    </submittedName>
</protein>
<dbReference type="GeneID" id="116202388"/>
<evidence type="ECO:0000313" key="9">
    <source>
        <dbReference type="EMBL" id="OWM83396.1"/>
    </source>
</evidence>
<dbReference type="HAMAP" id="MF_01416">
    <property type="entry name" value="ATP_synth_delta_bact"/>
    <property type="match status" value="1"/>
</dbReference>
<dbReference type="RefSeq" id="XP_031389791.1">
    <property type="nucleotide sequence ID" value="XM_031533931.1"/>
</dbReference>
<dbReference type="PANTHER" id="PTHR11910">
    <property type="entry name" value="ATP SYNTHASE DELTA CHAIN"/>
    <property type="match status" value="1"/>
</dbReference>
<accession>A0A218XF88</accession>
<evidence type="ECO:0000256" key="6">
    <source>
        <dbReference type="ARBA" id="ARBA00023065"/>
    </source>
</evidence>
<sequence length="250" mass="27758">MAGRIRSRLPLLKRFIATADPLSAQRSTIVQQSLLCPAFSASECSRNYATSSSTSKAENVKVPLALFGGTGNYASALYLSAVKANALDKVESELLDLVEASKRSTTFRQFTKDLSVPKEVRLKGINAICDEAKLSDITRNFLVVLAENGRLRNIESITKRFIELTMAHKGEANVTVTSVIHLPPEEEKELRETLQDIIGKGKKVKIQQKIDPSILGGLVVEFSQKVFDMSIKTRAKQMERFLREPITDIF</sequence>